<dbReference type="PANTHER" id="PTHR31635">
    <property type="entry name" value="REVERSE TRANSCRIPTASE DOMAIN-CONTAINING PROTEIN-RELATED"/>
    <property type="match status" value="1"/>
</dbReference>
<gene>
    <name evidence="2" type="ORF">LWI29_027897</name>
</gene>
<dbReference type="GO" id="GO:0003676">
    <property type="term" value="F:nucleic acid binding"/>
    <property type="evidence" value="ECO:0007669"/>
    <property type="project" value="InterPro"/>
</dbReference>
<dbReference type="Gene3D" id="3.30.70.330">
    <property type="match status" value="1"/>
</dbReference>
<dbReference type="EMBL" id="JAUESC010000383">
    <property type="protein sequence ID" value="KAK0585397.1"/>
    <property type="molecule type" value="Genomic_DNA"/>
</dbReference>
<protein>
    <recommendedName>
        <fullName evidence="4">RRM domain-containing protein</fullName>
    </recommendedName>
</protein>
<evidence type="ECO:0000256" key="1">
    <source>
        <dbReference type="SAM" id="MobiDB-lite"/>
    </source>
</evidence>
<feature type="region of interest" description="Disordered" evidence="1">
    <location>
        <begin position="411"/>
        <end position="457"/>
    </location>
</feature>
<dbReference type="AlphaFoldDB" id="A0AA39RZ42"/>
<reference evidence="2" key="1">
    <citation type="journal article" date="2022" name="Plant J.">
        <title>Strategies of tolerance reflected in two North American maple genomes.</title>
        <authorList>
            <person name="McEvoy S.L."/>
            <person name="Sezen U.U."/>
            <person name="Trouern-Trend A."/>
            <person name="McMahon S.M."/>
            <person name="Schaberg P.G."/>
            <person name="Yang J."/>
            <person name="Wegrzyn J.L."/>
            <person name="Swenson N.G."/>
        </authorList>
    </citation>
    <scope>NUCLEOTIDE SEQUENCE</scope>
    <source>
        <strain evidence="2">NS2018</strain>
    </source>
</reference>
<evidence type="ECO:0000313" key="3">
    <source>
        <dbReference type="Proteomes" id="UP001168877"/>
    </source>
</evidence>
<organism evidence="2 3">
    <name type="scientific">Acer saccharum</name>
    <name type="common">Sugar maple</name>
    <dbReference type="NCBI Taxonomy" id="4024"/>
    <lineage>
        <taxon>Eukaryota</taxon>
        <taxon>Viridiplantae</taxon>
        <taxon>Streptophyta</taxon>
        <taxon>Embryophyta</taxon>
        <taxon>Tracheophyta</taxon>
        <taxon>Spermatophyta</taxon>
        <taxon>Magnoliopsida</taxon>
        <taxon>eudicotyledons</taxon>
        <taxon>Gunneridae</taxon>
        <taxon>Pentapetalae</taxon>
        <taxon>rosids</taxon>
        <taxon>malvids</taxon>
        <taxon>Sapindales</taxon>
        <taxon>Sapindaceae</taxon>
        <taxon>Hippocastanoideae</taxon>
        <taxon>Acereae</taxon>
        <taxon>Acer</taxon>
    </lineage>
</organism>
<dbReference type="InterPro" id="IPR035979">
    <property type="entry name" value="RBD_domain_sf"/>
</dbReference>
<feature type="compositionally biased region" description="Basic and acidic residues" evidence="1">
    <location>
        <begin position="411"/>
        <end position="439"/>
    </location>
</feature>
<proteinExistence type="predicted"/>
<feature type="region of interest" description="Disordered" evidence="1">
    <location>
        <begin position="635"/>
        <end position="656"/>
    </location>
</feature>
<dbReference type="Proteomes" id="UP001168877">
    <property type="component" value="Unassembled WGS sequence"/>
</dbReference>
<feature type="compositionally biased region" description="Polar residues" evidence="1">
    <location>
        <begin position="440"/>
        <end position="452"/>
    </location>
</feature>
<name>A0AA39RZ42_ACESA</name>
<sequence length="918" mass="103305">MVRDLYLSPKNRNRRSCFAFVRFATREEAERVAGLTNGMLVYGWRISSKVASVEWNRRKTSKENFSKRQDQEGSLKEEIARHSYKVNHVVRGPSYAEVVKTVNSQINSAGPGVQEKVVTMKWEEDNSDDSWLQLCAVGVLKKFTDISSLRKALQDRNINAIPLYIGDKNMIWKFNSSKDRDTFISNRLLWENFFSFMGQWSYAITPQSRLSWIEFRGVLLRCWCEGFFRRLGWAVGEPLLIDNETLERVNLVYGKVLVLLPFGVPCPEVIKVVIGSSSCSVQVKEDMSPINNAWISRVLGINSGVLSDPSYPGIECSKKPLVNEERRKVSFQIDSSNCAKAAIINSPSNHKVVDKSTHYRIGSQSKEVLTNGAGGTNDGSSEDLIVLLEKRNEARKRLKLRCLDGKKAGLRETTESRKEPLPHNDKPIREEDISSKEDSSWASEDSGFSSCEESSEAHYLMGRGESSKVGLGADRGEISNMGLKGFNESNIVIELGEGPSNNVSFPVIDGQFNMAPERLNEVKDRVDNEAHLSYKNAESPINMNNNCLSSQSVSHVSETLSLQQNSEKASQLCVGMKVMKNSYLKKAAKPSSLVKSHGMKTRKDNYKLVQSGGDGGTETIWKNSSKGRRILEEEASKVSDQRGEPGSTERAVVIGGDGSNNVEDRELMEGVRLNWKKRIRGVSSGLMVSRKLKATKILLKSCLKEKTSDEIRLKVLENELAEIEGKAVSQGWTDDLRQDRMLCLGKLWNQLRRDEQKWRQISKVKWLKFGDRNTRYFHMCSNMRNKFNSIGDLSIDGRICSNPSEIREGVFSFFKEQFKKKMECRPTLSGMSLMRISDKEQADLENVFSEEEVSVAVSECDGNKAPGPDGFNMQFIKVNWDVIKADFMLFLNEFYNNGSVVKDVNATFIGLKIAGSGM</sequence>
<dbReference type="InterPro" id="IPR012677">
    <property type="entry name" value="Nucleotide-bd_a/b_plait_sf"/>
</dbReference>
<evidence type="ECO:0008006" key="4">
    <source>
        <dbReference type="Google" id="ProtNLM"/>
    </source>
</evidence>
<reference evidence="2" key="2">
    <citation type="submission" date="2023-06" db="EMBL/GenBank/DDBJ databases">
        <authorList>
            <person name="Swenson N.G."/>
            <person name="Wegrzyn J.L."/>
            <person name="Mcevoy S.L."/>
        </authorList>
    </citation>
    <scope>NUCLEOTIDE SEQUENCE</scope>
    <source>
        <strain evidence="2">NS2018</strain>
        <tissue evidence="2">Leaf</tissue>
    </source>
</reference>
<accession>A0AA39RZ42</accession>
<keyword evidence="3" id="KW-1185">Reference proteome</keyword>
<comment type="caution">
    <text evidence="2">The sequence shown here is derived from an EMBL/GenBank/DDBJ whole genome shotgun (WGS) entry which is preliminary data.</text>
</comment>
<dbReference type="SUPFAM" id="SSF54928">
    <property type="entry name" value="RNA-binding domain, RBD"/>
    <property type="match status" value="1"/>
</dbReference>
<dbReference type="PANTHER" id="PTHR31635:SF196">
    <property type="entry name" value="REVERSE TRANSCRIPTASE DOMAIN-CONTAINING PROTEIN-RELATED"/>
    <property type="match status" value="1"/>
</dbReference>
<evidence type="ECO:0000313" key="2">
    <source>
        <dbReference type="EMBL" id="KAK0585397.1"/>
    </source>
</evidence>
<dbReference type="CDD" id="cd00590">
    <property type="entry name" value="RRM_SF"/>
    <property type="match status" value="1"/>
</dbReference>